<protein>
    <submittedName>
        <fullName evidence="1">Uncharacterized protein</fullName>
    </submittedName>
</protein>
<dbReference type="Proteomes" id="UP000095787">
    <property type="component" value="Unassembled WGS sequence"/>
</dbReference>
<dbReference type="EMBL" id="CYZO01000025">
    <property type="protein sequence ID" value="CUO21360.1"/>
    <property type="molecule type" value="Genomic_DNA"/>
</dbReference>
<proteinExistence type="predicted"/>
<dbReference type="AlphaFoldDB" id="A0A174DBC6"/>
<dbReference type="GeneID" id="97329269"/>
<accession>A0A174DBC6</accession>
<gene>
    <name evidence="1" type="ORF">ERS852456_01916</name>
</gene>
<evidence type="ECO:0000313" key="1">
    <source>
        <dbReference type="EMBL" id="CUO21360.1"/>
    </source>
</evidence>
<dbReference type="RefSeq" id="WP_004845420.1">
    <property type="nucleotide sequence ID" value="NZ_AP028249.1"/>
</dbReference>
<evidence type="ECO:0000313" key="2">
    <source>
        <dbReference type="Proteomes" id="UP000095787"/>
    </source>
</evidence>
<sequence>MKRILNTLLFLTFILTLLVPITGVHIHKLASVIFLILCLVHTGVYWKKMNIFRFFVLGLIFEVFLTGLFGMIFKQYPIILSIHTISSIAVVFFLAIHIFVFKKKICYSLRSHAHNANK</sequence>
<name>A0A174DBC6_9FIRM</name>
<reference evidence="1 2" key="1">
    <citation type="submission" date="2015-09" db="EMBL/GenBank/DDBJ databases">
        <authorList>
            <consortium name="Pathogen Informatics"/>
        </authorList>
    </citation>
    <scope>NUCLEOTIDE SEQUENCE [LARGE SCALE GENOMIC DNA]</scope>
    <source>
        <strain evidence="1 2">2789STDY5834841</strain>
    </source>
</reference>
<organism evidence="1 2">
    <name type="scientific">[Ruminococcus] torques</name>
    <dbReference type="NCBI Taxonomy" id="33039"/>
    <lineage>
        <taxon>Bacteria</taxon>
        <taxon>Bacillati</taxon>
        <taxon>Bacillota</taxon>
        <taxon>Clostridia</taxon>
        <taxon>Lachnospirales</taxon>
        <taxon>Lachnospiraceae</taxon>
        <taxon>Mediterraneibacter</taxon>
    </lineage>
</organism>